<feature type="region of interest" description="Disordered" evidence="5">
    <location>
        <begin position="279"/>
        <end position="319"/>
    </location>
</feature>
<evidence type="ECO:0000256" key="4">
    <source>
        <dbReference type="RuleBase" id="RU361214"/>
    </source>
</evidence>
<evidence type="ECO:0000256" key="3">
    <source>
        <dbReference type="ARBA" id="ARBA00023006"/>
    </source>
</evidence>
<comment type="similarity">
    <text evidence="2 4">Belongs to the ATG13 family. Metazoan subfamily.</text>
</comment>
<organism evidence="7">
    <name type="scientific">Cacopsylla melanoneura</name>
    <dbReference type="NCBI Taxonomy" id="428564"/>
    <lineage>
        <taxon>Eukaryota</taxon>
        <taxon>Metazoa</taxon>
        <taxon>Ecdysozoa</taxon>
        <taxon>Arthropoda</taxon>
        <taxon>Hexapoda</taxon>
        <taxon>Insecta</taxon>
        <taxon>Pterygota</taxon>
        <taxon>Neoptera</taxon>
        <taxon>Paraneoptera</taxon>
        <taxon>Hemiptera</taxon>
        <taxon>Sternorrhyncha</taxon>
        <taxon>Psylloidea</taxon>
        <taxon>Psyllidae</taxon>
        <taxon>Psyllinae</taxon>
        <taxon>Cacopsylla</taxon>
    </lineage>
</organism>
<feature type="compositionally biased region" description="Pro residues" evidence="5">
    <location>
        <begin position="418"/>
        <end position="428"/>
    </location>
</feature>
<accession>A0A8D8YIB0</accession>
<dbReference type="InterPro" id="IPR036570">
    <property type="entry name" value="HORMA_dom_sf"/>
</dbReference>
<reference evidence="7" key="1">
    <citation type="submission" date="2021-05" db="EMBL/GenBank/DDBJ databases">
        <authorList>
            <person name="Alioto T."/>
            <person name="Alioto T."/>
            <person name="Gomez Garrido J."/>
        </authorList>
    </citation>
    <scope>NUCLEOTIDE SEQUENCE</scope>
</reference>
<dbReference type="PANTHER" id="PTHR13430">
    <property type="match status" value="1"/>
</dbReference>
<dbReference type="GO" id="GO:0000423">
    <property type="term" value="P:mitophagy"/>
    <property type="evidence" value="ECO:0007669"/>
    <property type="project" value="TreeGrafter"/>
</dbReference>
<comment type="subcellular location">
    <subcellularLocation>
        <location evidence="1">Preautophagosomal structure</location>
    </subcellularLocation>
</comment>
<dbReference type="AlphaFoldDB" id="A0A8D8YIB0"/>
<dbReference type="Gene3D" id="3.30.900.10">
    <property type="entry name" value="HORMA domain"/>
    <property type="match status" value="1"/>
</dbReference>
<feature type="compositionally biased region" description="Pro residues" evidence="5">
    <location>
        <begin position="282"/>
        <end position="291"/>
    </location>
</feature>
<name>A0A8D8YIB0_9HEMI</name>
<evidence type="ECO:0000256" key="5">
    <source>
        <dbReference type="SAM" id="MobiDB-lite"/>
    </source>
</evidence>
<feature type="region of interest" description="Disordered" evidence="5">
    <location>
        <begin position="217"/>
        <end position="239"/>
    </location>
</feature>
<feature type="domain" description="Autophagy-related protein 13 N-terminal" evidence="6">
    <location>
        <begin position="101"/>
        <end position="198"/>
    </location>
</feature>
<feature type="region of interest" description="Disordered" evidence="5">
    <location>
        <begin position="411"/>
        <end position="434"/>
    </location>
</feature>
<dbReference type="GO" id="GO:0034497">
    <property type="term" value="P:protein localization to phagophore assembly site"/>
    <property type="evidence" value="ECO:0007669"/>
    <property type="project" value="TreeGrafter"/>
</dbReference>
<evidence type="ECO:0000313" key="7">
    <source>
        <dbReference type="EMBL" id="CAG6729335.1"/>
    </source>
</evidence>
<sequence length="434" mass="47069">MKMSTGSKLTPEERRDLDKFAKFLALKSAVIIVESRLGAKVYTKCNPASNKDVWFNLAVNDLPEVSTEAKKLMSIHGEITTSRQPLCVEIYLRTADDDVMTLETWCIGVGPAQSDSRMNYSIYGRMGILLKTLVSVTRVTPAYRMSRRQGPDSYTINYKIYMGDPQLHSLGDGYNKVQVGQLSTPIGTVHLSVCYRTDLTIQPQKIGKDHSIMYKSDHFRPDFSPKNSRTPKSDDPLAELSPRVGAFAASTPRSRPPLEPGLIIPDVPFSSLLTPRKVVAQSPPPATPPPSIDLSDERSDPGEPEPEPAEPGTGTGPVACSYEKEDFIMKTPFTSSMASAGGPGGPGGVSSTSDLSIFYKECQTAPPLLSFKERPVAELTRQLEDYETKLRHCDDIISSLCLGDETDSISIGGASVPSPAPSPPPPSFPCVGSV</sequence>
<dbReference type="GO" id="GO:1990316">
    <property type="term" value="C:Atg1/ULK1 kinase complex"/>
    <property type="evidence" value="ECO:0007669"/>
    <property type="project" value="InterPro"/>
</dbReference>
<dbReference type="EMBL" id="HBUF01378507">
    <property type="protein sequence ID" value="CAG6729335.1"/>
    <property type="molecule type" value="Transcribed_RNA"/>
</dbReference>
<evidence type="ECO:0000256" key="1">
    <source>
        <dbReference type="ARBA" id="ARBA00004329"/>
    </source>
</evidence>
<dbReference type="InterPro" id="IPR018731">
    <property type="entry name" value="Atg13_N"/>
</dbReference>
<dbReference type="PANTHER" id="PTHR13430:SF4">
    <property type="entry name" value="AUTOPHAGY-RELATED PROTEIN 13"/>
    <property type="match status" value="1"/>
</dbReference>
<dbReference type="Pfam" id="PF10033">
    <property type="entry name" value="ATG13"/>
    <property type="match status" value="2"/>
</dbReference>
<proteinExistence type="inferred from homology"/>
<keyword evidence="3 4" id="KW-0072">Autophagy</keyword>
<dbReference type="GO" id="GO:0034727">
    <property type="term" value="P:piecemeal microautophagy of the nucleus"/>
    <property type="evidence" value="ECO:0007669"/>
    <property type="project" value="TreeGrafter"/>
</dbReference>
<evidence type="ECO:0000256" key="2">
    <source>
        <dbReference type="ARBA" id="ARBA00007341"/>
    </source>
</evidence>
<dbReference type="GO" id="GO:0005829">
    <property type="term" value="C:cytosol"/>
    <property type="evidence" value="ECO:0007669"/>
    <property type="project" value="TreeGrafter"/>
</dbReference>
<dbReference type="GO" id="GO:0000407">
    <property type="term" value="C:phagophore assembly site"/>
    <property type="evidence" value="ECO:0007669"/>
    <property type="project" value="UniProtKB-SubCell"/>
</dbReference>
<feature type="domain" description="Autophagy-related protein 13 N-terminal" evidence="6">
    <location>
        <begin position="26"/>
        <end position="95"/>
    </location>
</feature>
<evidence type="ECO:0000259" key="6">
    <source>
        <dbReference type="Pfam" id="PF10033"/>
    </source>
</evidence>
<dbReference type="InterPro" id="IPR040182">
    <property type="entry name" value="ATG13"/>
</dbReference>
<protein>
    <recommendedName>
        <fullName evidence="4">Autophagy-related protein 13</fullName>
    </recommendedName>
</protein>